<sequence length="146" mass="15529">MTASTRVRFQGVILETPLACLPGLATLPLRRLFPSQSCRGNKSAFAALLASFLTLCSTQDQDRNMDGGHSTCTCMSHMSHTHTRHEHAISAAGPAGVDKSRAELTLFVNSFESCAQSPRSGCGGLFSWPCSVSGHLFDEQAVTGSP</sequence>
<dbReference type="AlphaFoldDB" id="A0AAN6SYC4"/>
<protein>
    <submittedName>
        <fullName evidence="1">Uncharacterized protein</fullName>
    </submittedName>
</protein>
<evidence type="ECO:0000313" key="1">
    <source>
        <dbReference type="EMBL" id="KAK4097903.1"/>
    </source>
</evidence>
<dbReference type="EMBL" id="MU863666">
    <property type="protein sequence ID" value="KAK4097903.1"/>
    <property type="molecule type" value="Genomic_DNA"/>
</dbReference>
<reference evidence="1" key="2">
    <citation type="submission" date="2023-05" db="EMBL/GenBank/DDBJ databases">
        <authorList>
            <consortium name="Lawrence Berkeley National Laboratory"/>
            <person name="Steindorff A."/>
            <person name="Hensen N."/>
            <person name="Bonometti L."/>
            <person name="Westerberg I."/>
            <person name="Brannstrom I.O."/>
            <person name="Guillou S."/>
            <person name="Cros-Aarteil S."/>
            <person name="Calhoun S."/>
            <person name="Haridas S."/>
            <person name="Kuo A."/>
            <person name="Mondo S."/>
            <person name="Pangilinan J."/>
            <person name="Riley R."/>
            <person name="Labutti K."/>
            <person name="Andreopoulos B."/>
            <person name="Lipzen A."/>
            <person name="Chen C."/>
            <person name="Yanf M."/>
            <person name="Daum C."/>
            <person name="Ng V."/>
            <person name="Clum A."/>
            <person name="Ohm R."/>
            <person name="Martin F."/>
            <person name="Silar P."/>
            <person name="Natvig D."/>
            <person name="Lalanne C."/>
            <person name="Gautier V."/>
            <person name="Ament-Velasquez S.L."/>
            <person name="Kruys A."/>
            <person name="Hutchinson M.I."/>
            <person name="Powell A.J."/>
            <person name="Barry K."/>
            <person name="Miller A.N."/>
            <person name="Grigoriev I.V."/>
            <person name="Debuchy R."/>
            <person name="Gladieux P."/>
            <person name="Thoren M.H."/>
            <person name="Johannesson H."/>
        </authorList>
    </citation>
    <scope>NUCLEOTIDE SEQUENCE</scope>
    <source>
        <strain evidence="1">CBS 757.83</strain>
    </source>
</reference>
<comment type="caution">
    <text evidence="1">The sequence shown here is derived from an EMBL/GenBank/DDBJ whole genome shotgun (WGS) entry which is preliminary data.</text>
</comment>
<dbReference type="Proteomes" id="UP001305647">
    <property type="component" value="Unassembled WGS sequence"/>
</dbReference>
<organism evidence="1 2">
    <name type="scientific">Parathielavia hyrcaniae</name>
    <dbReference type="NCBI Taxonomy" id="113614"/>
    <lineage>
        <taxon>Eukaryota</taxon>
        <taxon>Fungi</taxon>
        <taxon>Dikarya</taxon>
        <taxon>Ascomycota</taxon>
        <taxon>Pezizomycotina</taxon>
        <taxon>Sordariomycetes</taxon>
        <taxon>Sordariomycetidae</taxon>
        <taxon>Sordariales</taxon>
        <taxon>Chaetomiaceae</taxon>
        <taxon>Parathielavia</taxon>
    </lineage>
</organism>
<proteinExistence type="predicted"/>
<name>A0AAN6SYC4_9PEZI</name>
<accession>A0AAN6SYC4</accession>
<gene>
    <name evidence="1" type="ORF">N658DRAFT_258436</name>
</gene>
<evidence type="ECO:0000313" key="2">
    <source>
        <dbReference type="Proteomes" id="UP001305647"/>
    </source>
</evidence>
<reference evidence="1" key="1">
    <citation type="journal article" date="2023" name="Mol. Phylogenet. Evol.">
        <title>Genome-scale phylogeny and comparative genomics of the fungal order Sordariales.</title>
        <authorList>
            <person name="Hensen N."/>
            <person name="Bonometti L."/>
            <person name="Westerberg I."/>
            <person name="Brannstrom I.O."/>
            <person name="Guillou S."/>
            <person name="Cros-Aarteil S."/>
            <person name="Calhoun S."/>
            <person name="Haridas S."/>
            <person name="Kuo A."/>
            <person name="Mondo S."/>
            <person name="Pangilinan J."/>
            <person name="Riley R."/>
            <person name="LaButti K."/>
            <person name="Andreopoulos B."/>
            <person name="Lipzen A."/>
            <person name="Chen C."/>
            <person name="Yan M."/>
            <person name="Daum C."/>
            <person name="Ng V."/>
            <person name="Clum A."/>
            <person name="Steindorff A."/>
            <person name="Ohm R.A."/>
            <person name="Martin F."/>
            <person name="Silar P."/>
            <person name="Natvig D.O."/>
            <person name="Lalanne C."/>
            <person name="Gautier V."/>
            <person name="Ament-Velasquez S.L."/>
            <person name="Kruys A."/>
            <person name="Hutchinson M.I."/>
            <person name="Powell A.J."/>
            <person name="Barry K."/>
            <person name="Miller A.N."/>
            <person name="Grigoriev I.V."/>
            <person name="Debuchy R."/>
            <person name="Gladieux P."/>
            <person name="Hiltunen Thoren M."/>
            <person name="Johannesson H."/>
        </authorList>
    </citation>
    <scope>NUCLEOTIDE SEQUENCE</scope>
    <source>
        <strain evidence="1">CBS 757.83</strain>
    </source>
</reference>
<keyword evidence="2" id="KW-1185">Reference proteome</keyword>